<organism evidence="1 2">
    <name type="scientific">Candidatus Magnetoglobus multicellularis str. Araruama</name>
    <dbReference type="NCBI Taxonomy" id="890399"/>
    <lineage>
        <taxon>Bacteria</taxon>
        <taxon>Pseudomonadati</taxon>
        <taxon>Thermodesulfobacteriota</taxon>
        <taxon>Desulfobacteria</taxon>
        <taxon>Desulfobacterales</taxon>
        <taxon>Desulfobacteraceae</taxon>
        <taxon>Candidatus Magnetoglobus</taxon>
    </lineage>
</organism>
<dbReference type="AlphaFoldDB" id="A0A1V1NYJ8"/>
<evidence type="ECO:0000313" key="2">
    <source>
        <dbReference type="Proteomes" id="UP000189670"/>
    </source>
</evidence>
<accession>A0A1V1NYJ8</accession>
<proteinExistence type="predicted"/>
<gene>
    <name evidence="1" type="ORF">OMM_11380</name>
</gene>
<reference evidence="2" key="1">
    <citation type="submission" date="2012-11" db="EMBL/GenBank/DDBJ databases">
        <authorList>
            <person name="Lucero-Rivera Y.E."/>
            <person name="Tovar-Ramirez D."/>
        </authorList>
    </citation>
    <scope>NUCLEOTIDE SEQUENCE [LARGE SCALE GENOMIC DNA]</scope>
    <source>
        <strain evidence="2">Araruama</strain>
    </source>
</reference>
<comment type="caution">
    <text evidence="1">The sequence shown here is derived from an EMBL/GenBank/DDBJ whole genome shotgun (WGS) entry which is preliminary data.</text>
</comment>
<dbReference type="Proteomes" id="UP000189670">
    <property type="component" value="Unassembled WGS sequence"/>
</dbReference>
<protein>
    <submittedName>
        <fullName evidence="1">Uncharacterized protein</fullName>
    </submittedName>
</protein>
<sequence length="125" mass="14307">MNALKSWLLLSPKPEIYVFGNAPGSQEISKEFNLRHIPSLKCSPSGAPFANMMFDMAETMSKNSILAYLNGDIILNNSFICAIQQTLKKFSKFLMVGRRWDTNIAEYIDYENPDWQNVLMNIVKH</sequence>
<name>A0A1V1NYJ8_9BACT</name>
<evidence type="ECO:0000313" key="1">
    <source>
        <dbReference type="EMBL" id="ETR67633.1"/>
    </source>
</evidence>
<dbReference type="EMBL" id="ATBP01001286">
    <property type="protein sequence ID" value="ETR67633.1"/>
    <property type="molecule type" value="Genomic_DNA"/>
</dbReference>